<dbReference type="STRING" id="869212.Turpa_1315"/>
<organism evidence="1 2">
    <name type="scientific">Turneriella parva (strain ATCC BAA-1111 / DSM 21527 / NCTC 11395 / H)</name>
    <name type="common">Leptospira parva</name>
    <dbReference type="NCBI Taxonomy" id="869212"/>
    <lineage>
        <taxon>Bacteria</taxon>
        <taxon>Pseudomonadati</taxon>
        <taxon>Spirochaetota</taxon>
        <taxon>Spirochaetia</taxon>
        <taxon>Leptospirales</taxon>
        <taxon>Leptospiraceae</taxon>
        <taxon>Turneriella</taxon>
    </lineage>
</organism>
<dbReference type="InterPro" id="IPR019639">
    <property type="entry name" value="DUF2505"/>
</dbReference>
<keyword evidence="2" id="KW-1185">Reference proteome</keyword>
<dbReference type="Proteomes" id="UP000006048">
    <property type="component" value="Chromosome"/>
</dbReference>
<gene>
    <name evidence="1" type="ordered locus">Turpa_1315</name>
</gene>
<dbReference type="Pfam" id="PF10698">
    <property type="entry name" value="DUF2505"/>
    <property type="match status" value="1"/>
</dbReference>
<reference evidence="1 2" key="1">
    <citation type="submission" date="2012-06" db="EMBL/GenBank/DDBJ databases">
        <title>The complete chromosome of genome of Turneriella parva DSM 21527.</title>
        <authorList>
            <consortium name="US DOE Joint Genome Institute (JGI-PGF)"/>
            <person name="Lucas S."/>
            <person name="Han J."/>
            <person name="Lapidus A."/>
            <person name="Bruce D."/>
            <person name="Goodwin L."/>
            <person name="Pitluck S."/>
            <person name="Peters L."/>
            <person name="Kyrpides N."/>
            <person name="Mavromatis K."/>
            <person name="Ivanova N."/>
            <person name="Mikhailova N."/>
            <person name="Chertkov O."/>
            <person name="Detter J.C."/>
            <person name="Tapia R."/>
            <person name="Han C."/>
            <person name="Land M."/>
            <person name="Hauser L."/>
            <person name="Markowitz V."/>
            <person name="Cheng J.-F."/>
            <person name="Hugenholtz P."/>
            <person name="Woyke T."/>
            <person name="Wu D."/>
            <person name="Gronow S."/>
            <person name="Wellnitz S."/>
            <person name="Brambilla E."/>
            <person name="Klenk H.-P."/>
            <person name="Eisen J.A."/>
        </authorList>
    </citation>
    <scope>NUCLEOTIDE SEQUENCE [LARGE SCALE GENOMIC DNA]</scope>
    <source>
        <strain evidence="2">ATCC BAA-1111 / DSM 21527 / NCTC 11395 / H</strain>
    </source>
</reference>
<accession>I4B3V6</accession>
<dbReference type="HOGENOM" id="CLU_1642983_0_0_12"/>
<protein>
    <recommendedName>
        <fullName evidence="3">PRELI/MSF1 domain-containing protein</fullName>
    </recommendedName>
</protein>
<name>I4B3V6_TURPD</name>
<evidence type="ECO:0000313" key="1">
    <source>
        <dbReference type="EMBL" id="AFM11963.1"/>
    </source>
</evidence>
<dbReference type="EMBL" id="CP002959">
    <property type="protein sequence ID" value="AFM11963.1"/>
    <property type="molecule type" value="Genomic_DNA"/>
</dbReference>
<proteinExistence type="predicted"/>
<dbReference type="RefSeq" id="WP_014802478.1">
    <property type="nucleotide sequence ID" value="NC_018020.1"/>
</dbReference>
<dbReference type="KEGG" id="tpx:Turpa_1315"/>
<dbReference type="AlphaFoldDB" id="I4B3V6"/>
<evidence type="ECO:0008006" key="3">
    <source>
        <dbReference type="Google" id="ProtNLM"/>
    </source>
</evidence>
<sequence>MRFTLRQEFPYPIKTVIAARELRYDAIDEQPGLKSQQLLGVEHNGPLVITRRLFKFGNAIPEIVKKMVPAGLLEMVDVNTFNTETYLSQFTMQSEYAPDKVKIVATCPYTAINDNLTVREYEVHVHVNIPLVGRTVAKAIVDSHREALVKDHQIILKACAKLV</sequence>
<evidence type="ECO:0000313" key="2">
    <source>
        <dbReference type="Proteomes" id="UP000006048"/>
    </source>
</evidence>